<gene>
    <name evidence="2" type="ORF">WJX74_007711</name>
</gene>
<dbReference type="Proteomes" id="UP001438707">
    <property type="component" value="Unassembled WGS sequence"/>
</dbReference>
<evidence type="ECO:0000313" key="3">
    <source>
        <dbReference type="Proteomes" id="UP001438707"/>
    </source>
</evidence>
<accession>A0AAW1RB90</accession>
<feature type="domain" description="HNH nuclease" evidence="1">
    <location>
        <begin position="159"/>
        <end position="218"/>
    </location>
</feature>
<protein>
    <recommendedName>
        <fullName evidence="1">HNH nuclease domain-containing protein</fullName>
    </recommendedName>
</protein>
<evidence type="ECO:0000313" key="2">
    <source>
        <dbReference type="EMBL" id="KAK9830800.1"/>
    </source>
</evidence>
<dbReference type="Pfam" id="PF13391">
    <property type="entry name" value="HNH_2"/>
    <property type="match status" value="1"/>
</dbReference>
<sequence length="280" mass="31263">MQLHNWAQDSQSSASCTRPIHQVSLTCGSPLKRTGKSFWSSVAYKGATSMADPIKEAQGLLLADLTKCKADRDEDLIKELKEFLMLTQTSAPSEQAETLDKLGALVPFLQAMVCKITLSPDSSSHGSKRKAQQQHFKLALYNYYSGNREVLHLPTEIECMVTQLTLPAHVVTAAHLFPQGSPEVAAMAFNVPDVYHPRNGLLWADPIEKAWSRHEIAFIADKTTGRLKFRVLTDALMTTKLMDYHTKQNPGESFRMRQFSFYDGHTSIQNEGRSGDFLAT</sequence>
<comment type="caution">
    <text evidence="2">The sequence shown here is derived from an EMBL/GenBank/DDBJ whole genome shotgun (WGS) entry which is preliminary data.</text>
</comment>
<organism evidence="2 3">
    <name type="scientific">Apatococcus lobatus</name>
    <dbReference type="NCBI Taxonomy" id="904363"/>
    <lineage>
        <taxon>Eukaryota</taxon>
        <taxon>Viridiplantae</taxon>
        <taxon>Chlorophyta</taxon>
        <taxon>core chlorophytes</taxon>
        <taxon>Trebouxiophyceae</taxon>
        <taxon>Chlorellales</taxon>
        <taxon>Chlorellaceae</taxon>
        <taxon>Apatococcus</taxon>
    </lineage>
</organism>
<keyword evidence="3" id="KW-1185">Reference proteome</keyword>
<reference evidence="2 3" key="1">
    <citation type="journal article" date="2024" name="Nat. Commun.">
        <title>Phylogenomics reveals the evolutionary origins of lichenization in chlorophyte algae.</title>
        <authorList>
            <person name="Puginier C."/>
            <person name="Libourel C."/>
            <person name="Otte J."/>
            <person name="Skaloud P."/>
            <person name="Haon M."/>
            <person name="Grisel S."/>
            <person name="Petersen M."/>
            <person name="Berrin J.G."/>
            <person name="Delaux P.M."/>
            <person name="Dal Grande F."/>
            <person name="Keller J."/>
        </authorList>
    </citation>
    <scope>NUCLEOTIDE SEQUENCE [LARGE SCALE GENOMIC DNA]</scope>
    <source>
        <strain evidence="2 3">SAG 2145</strain>
    </source>
</reference>
<dbReference type="AlphaFoldDB" id="A0AAW1RB90"/>
<evidence type="ECO:0000259" key="1">
    <source>
        <dbReference type="Pfam" id="PF13391"/>
    </source>
</evidence>
<dbReference type="InterPro" id="IPR003615">
    <property type="entry name" value="HNH_nuc"/>
</dbReference>
<name>A0AAW1RB90_9CHLO</name>
<dbReference type="EMBL" id="JALJOS010000015">
    <property type="protein sequence ID" value="KAK9830800.1"/>
    <property type="molecule type" value="Genomic_DNA"/>
</dbReference>
<proteinExistence type="predicted"/>